<sequence length="165" mass="18587">MTTKYILTWRIAVSDVDTKSNTIKIDGQEHDLGFALKFLLPAYFSTFDSKTIQSDNTFNAVEPLVAAGIKVSNFLPMAAEAHRDLTYRRQAEAREAIRQVEQQAIRFAELNKSKEQVEREQLEAEARKKRLREQSELVRSAGSTLGKSRAAQMLEGIGDINLLAD</sequence>
<dbReference type="Proteomes" id="UP000029986">
    <property type="component" value="Chromosome"/>
</dbReference>
<dbReference type="HOGENOM" id="CLU_1608536_0_0_6"/>
<proteinExistence type="predicted"/>
<evidence type="ECO:0000313" key="2">
    <source>
        <dbReference type="EMBL" id="AIU71733.1"/>
    </source>
</evidence>
<dbReference type="EMBL" id="CP009706">
    <property type="protein sequence ID" value="AIU71733.1"/>
    <property type="molecule type" value="Genomic_DNA"/>
</dbReference>
<dbReference type="AlphaFoldDB" id="A0A097QZ33"/>
<feature type="coiled-coil region" evidence="1">
    <location>
        <begin position="100"/>
        <end position="134"/>
    </location>
</feature>
<protein>
    <submittedName>
        <fullName evidence="2">Uncharacterized protein</fullName>
    </submittedName>
</protein>
<evidence type="ECO:0000256" key="1">
    <source>
        <dbReference type="SAM" id="Coils"/>
    </source>
</evidence>
<dbReference type="KEGG" id="hav:AT03_04505"/>
<gene>
    <name evidence="2" type="ORF">AT03_04505</name>
</gene>
<organism evidence="2 3">
    <name type="scientific">Hafnia alvei FB1</name>
    <dbReference type="NCBI Taxonomy" id="1453496"/>
    <lineage>
        <taxon>Bacteria</taxon>
        <taxon>Pseudomonadati</taxon>
        <taxon>Pseudomonadota</taxon>
        <taxon>Gammaproteobacteria</taxon>
        <taxon>Enterobacterales</taxon>
        <taxon>Hafniaceae</taxon>
        <taxon>Hafnia</taxon>
    </lineage>
</organism>
<accession>A0A097QZ33</accession>
<evidence type="ECO:0000313" key="3">
    <source>
        <dbReference type="Proteomes" id="UP000029986"/>
    </source>
</evidence>
<dbReference type="eggNOG" id="ENOG502Z8RD">
    <property type="taxonomic scope" value="Bacteria"/>
</dbReference>
<dbReference type="PATRIC" id="fig|1453496.5.peg.898"/>
<keyword evidence="3" id="KW-1185">Reference proteome</keyword>
<keyword evidence="1" id="KW-0175">Coiled coil</keyword>
<dbReference type="RefSeq" id="WP_025801611.1">
    <property type="nucleotide sequence ID" value="NZ_CP009706.1"/>
</dbReference>
<name>A0A097QZ33_HAFAL</name>
<reference evidence="2 3" key="1">
    <citation type="journal article" date="2014" name="Gut Pathog.">
        <title>Gene clusters of Hafnia alvei strain FB1 important in survival and pathogenesis: a draft genome perspective.</title>
        <authorList>
            <person name="Tan J.Y."/>
            <person name="Yin W.F."/>
            <person name="Chan K.G."/>
        </authorList>
    </citation>
    <scope>NUCLEOTIDE SEQUENCE [LARGE SCALE GENOMIC DNA]</scope>
    <source>
        <strain evidence="2 3">FB1</strain>
    </source>
</reference>